<feature type="domain" description="FAD dependent oxidoreductase" evidence="9">
    <location>
        <begin position="91"/>
        <end position="461"/>
    </location>
</feature>
<dbReference type="EC" id="1.1.5.3" evidence="3 7"/>
<keyword evidence="5" id="KW-0274">FAD</keyword>
<evidence type="ECO:0000256" key="7">
    <source>
        <dbReference type="RuleBase" id="RU361217"/>
    </source>
</evidence>
<dbReference type="PANTHER" id="PTHR11985">
    <property type="entry name" value="GLYCEROL-3-PHOSPHATE DEHYDROGENASE"/>
    <property type="match status" value="1"/>
</dbReference>
<feature type="region of interest" description="Disordered" evidence="8">
    <location>
        <begin position="668"/>
        <end position="689"/>
    </location>
</feature>
<evidence type="ECO:0000256" key="8">
    <source>
        <dbReference type="SAM" id="MobiDB-lite"/>
    </source>
</evidence>
<proteinExistence type="inferred from homology"/>
<evidence type="ECO:0000256" key="4">
    <source>
        <dbReference type="ARBA" id="ARBA00022630"/>
    </source>
</evidence>
<dbReference type="Pfam" id="PF01266">
    <property type="entry name" value="DAO"/>
    <property type="match status" value="1"/>
</dbReference>
<comment type="similarity">
    <text evidence="2 7">Belongs to the FAD-dependent glycerol-3-phosphate dehydrogenase family.</text>
</comment>
<evidence type="ECO:0000256" key="6">
    <source>
        <dbReference type="ARBA" id="ARBA00023002"/>
    </source>
</evidence>
<keyword evidence="4 7" id="KW-0285">Flavoprotein</keyword>
<dbReference type="Pfam" id="PF16901">
    <property type="entry name" value="DAO_C"/>
    <property type="match status" value="1"/>
</dbReference>
<accession>A0ABR3XML9</accession>
<evidence type="ECO:0000259" key="10">
    <source>
        <dbReference type="Pfam" id="PF16901"/>
    </source>
</evidence>
<feature type="domain" description="Alpha-glycerophosphate oxidase C-terminal" evidence="10">
    <location>
        <begin position="503"/>
        <end position="623"/>
    </location>
</feature>
<dbReference type="PROSITE" id="PS00978">
    <property type="entry name" value="FAD_G3PDH_2"/>
    <property type="match status" value="1"/>
</dbReference>
<comment type="caution">
    <text evidence="11">The sequence shown here is derived from an EMBL/GenBank/DDBJ whole genome shotgun (WGS) entry which is preliminary data.</text>
</comment>
<comment type="catalytic activity">
    <reaction evidence="7">
        <text>a quinone + sn-glycerol 3-phosphate = dihydroxyacetone phosphate + a quinol</text>
        <dbReference type="Rhea" id="RHEA:18977"/>
        <dbReference type="ChEBI" id="CHEBI:24646"/>
        <dbReference type="ChEBI" id="CHEBI:57597"/>
        <dbReference type="ChEBI" id="CHEBI:57642"/>
        <dbReference type="ChEBI" id="CHEBI:132124"/>
        <dbReference type="EC" id="1.1.5.3"/>
    </reaction>
</comment>
<dbReference type="PROSITE" id="PS00977">
    <property type="entry name" value="FAD_G3PDH_1"/>
    <property type="match status" value="1"/>
</dbReference>
<reference evidence="11 12" key="1">
    <citation type="journal article" date="2024" name="Commun. Biol.">
        <title>Comparative genomic analysis of thermophilic fungi reveals convergent evolutionary adaptations and gene losses.</title>
        <authorList>
            <person name="Steindorff A.S."/>
            <person name="Aguilar-Pontes M.V."/>
            <person name="Robinson A.J."/>
            <person name="Andreopoulos B."/>
            <person name="LaButti K."/>
            <person name="Kuo A."/>
            <person name="Mondo S."/>
            <person name="Riley R."/>
            <person name="Otillar R."/>
            <person name="Haridas S."/>
            <person name="Lipzen A."/>
            <person name="Grimwood J."/>
            <person name="Schmutz J."/>
            <person name="Clum A."/>
            <person name="Reid I.D."/>
            <person name="Moisan M.C."/>
            <person name="Butler G."/>
            <person name="Nguyen T.T.M."/>
            <person name="Dewar K."/>
            <person name="Conant G."/>
            <person name="Drula E."/>
            <person name="Henrissat B."/>
            <person name="Hansel C."/>
            <person name="Singer S."/>
            <person name="Hutchinson M.I."/>
            <person name="de Vries R.P."/>
            <person name="Natvig D.O."/>
            <person name="Powell A.J."/>
            <person name="Tsang A."/>
            <person name="Grigoriev I.V."/>
        </authorList>
    </citation>
    <scope>NUCLEOTIDE SEQUENCE [LARGE SCALE GENOMIC DNA]</scope>
    <source>
        <strain evidence="11 12">ATCC 24622</strain>
    </source>
</reference>
<organism evidence="11 12">
    <name type="scientific">Phialemonium thermophilum</name>
    <dbReference type="NCBI Taxonomy" id="223376"/>
    <lineage>
        <taxon>Eukaryota</taxon>
        <taxon>Fungi</taxon>
        <taxon>Dikarya</taxon>
        <taxon>Ascomycota</taxon>
        <taxon>Pezizomycotina</taxon>
        <taxon>Sordariomycetes</taxon>
        <taxon>Sordariomycetidae</taxon>
        <taxon>Cephalothecales</taxon>
        <taxon>Cephalothecaceae</taxon>
        <taxon>Phialemonium</taxon>
    </lineage>
</organism>
<dbReference type="EMBL" id="JAZHXJ010000073">
    <property type="protein sequence ID" value="KAL1876844.1"/>
    <property type="molecule type" value="Genomic_DNA"/>
</dbReference>
<dbReference type="Gene3D" id="3.30.9.10">
    <property type="entry name" value="D-Amino Acid Oxidase, subunit A, domain 2"/>
    <property type="match status" value="1"/>
</dbReference>
<evidence type="ECO:0000256" key="3">
    <source>
        <dbReference type="ARBA" id="ARBA00013029"/>
    </source>
</evidence>
<dbReference type="InterPro" id="IPR036188">
    <property type="entry name" value="FAD/NAD-bd_sf"/>
</dbReference>
<dbReference type="InterPro" id="IPR038299">
    <property type="entry name" value="DAO_C_sf"/>
</dbReference>
<dbReference type="SUPFAM" id="SSF51905">
    <property type="entry name" value="FAD/NAD(P)-binding domain"/>
    <property type="match status" value="1"/>
</dbReference>
<feature type="compositionally biased region" description="Basic and acidic residues" evidence="8">
    <location>
        <begin position="669"/>
        <end position="679"/>
    </location>
</feature>
<sequence length="689" mass="75252">MPFTSSLRKSLRPSRKTTLLAAASLVGGTSLAIGLYYSTRPQSPPFPSSGRPRRDEEGRILPPSFPRIKTRAEQLADLRQHGQRAEDGAYDLVVIGGGATGSGIALDAVTRGLKVALIDRGDFACGTSSKSTKLVHGGVRYLEKAVWNLDYNQFKLVCEALRERKNFLTIAPHLSSSLPILIPLYSWWQAPYFWAGTKVYDLLAGSQGLESSYLLSRRGALSAFPHLKKTGLIGGLVYYDGQHNDSRMNISLVLTAGLYGATVANYVEATGFEKDSRGKICGIRLRDMMPGSDDEGTEFVVRAKGVINATGAFADAVEKLDDAKKSDIVCPSSGIHVALPGHLSPKNMGLLDANTSDGRVIFFLPWQGKMIAGTTDTPCRIERDPVASEEDISFVLEEVRKNLDPEAPVTREDVSAAWSGIRPLVRDPNSSTTESLVRSHLVTVSESGLLTCAGGKWTTYRQMAEDAVDKAIEVFGLTPKAPVPVDISGMGIDSDLIGADGSCWTRRVRLIGAHGFHSSLPDELAQTYDLDKETTESLAANYGDRSWQIASMSSNGHCSRLSADLPVLEEEIRHAVRHEYAQTAADVLGRRTRISFLDCRAALEMLPRVIDVMSEELSWDEQRAAKEWKETVSYLVSMGLPREMTSLTREEVQERARVRVAETRATTVKAEEENSERGGLRGTGPFVLA</sequence>
<gene>
    <name evidence="11" type="ORF">VTK73DRAFT_9146</name>
</gene>
<feature type="region of interest" description="Disordered" evidence="8">
    <location>
        <begin position="42"/>
        <end position="63"/>
    </location>
</feature>
<dbReference type="Gene3D" id="1.10.8.870">
    <property type="entry name" value="Alpha-glycerophosphate oxidase, cap domain"/>
    <property type="match status" value="1"/>
</dbReference>
<protein>
    <recommendedName>
        <fullName evidence="3 7">Glycerol-3-phosphate dehydrogenase</fullName>
        <ecNumber evidence="3 7">1.1.5.3</ecNumber>
    </recommendedName>
</protein>
<comment type="cofactor">
    <cofactor evidence="1 7">
        <name>FAD</name>
        <dbReference type="ChEBI" id="CHEBI:57692"/>
    </cofactor>
</comment>
<dbReference type="InterPro" id="IPR006076">
    <property type="entry name" value="FAD-dep_OxRdtase"/>
</dbReference>
<evidence type="ECO:0000259" key="9">
    <source>
        <dbReference type="Pfam" id="PF01266"/>
    </source>
</evidence>
<evidence type="ECO:0000256" key="5">
    <source>
        <dbReference type="ARBA" id="ARBA00022827"/>
    </source>
</evidence>
<evidence type="ECO:0000313" key="11">
    <source>
        <dbReference type="EMBL" id="KAL1876844.1"/>
    </source>
</evidence>
<name>A0ABR3XML9_9PEZI</name>
<dbReference type="PANTHER" id="PTHR11985:SF15">
    <property type="entry name" value="GLYCEROL-3-PHOSPHATE DEHYDROGENASE, MITOCHONDRIAL"/>
    <property type="match status" value="1"/>
</dbReference>
<keyword evidence="6 7" id="KW-0560">Oxidoreductase</keyword>
<keyword evidence="12" id="KW-1185">Reference proteome</keyword>
<dbReference type="Gene3D" id="3.50.50.60">
    <property type="entry name" value="FAD/NAD(P)-binding domain"/>
    <property type="match status" value="1"/>
</dbReference>
<evidence type="ECO:0000256" key="2">
    <source>
        <dbReference type="ARBA" id="ARBA00007330"/>
    </source>
</evidence>
<dbReference type="InterPro" id="IPR000447">
    <property type="entry name" value="G3P_DH_FAD-dep"/>
</dbReference>
<evidence type="ECO:0000256" key="1">
    <source>
        <dbReference type="ARBA" id="ARBA00001974"/>
    </source>
</evidence>
<dbReference type="Proteomes" id="UP001586593">
    <property type="component" value="Unassembled WGS sequence"/>
</dbReference>
<evidence type="ECO:0000313" key="12">
    <source>
        <dbReference type="Proteomes" id="UP001586593"/>
    </source>
</evidence>
<dbReference type="InterPro" id="IPR031656">
    <property type="entry name" value="DAO_C"/>
</dbReference>
<dbReference type="SUPFAM" id="SSF54373">
    <property type="entry name" value="FAD-linked reductases, C-terminal domain"/>
    <property type="match status" value="1"/>
</dbReference>
<dbReference type="PRINTS" id="PR01001">
    <property type="entry name" value="FADG3PDH"/>
</dbReference>